<protein>
    <recommendedName>
        <fullName evidence="5 10">Carbonic anhydrase</fullName>
        <ecNumber evidence="4 10">4.2.1.1</ecNumber>
    </recommendedName>
</protein>
<evidence type="ECO:0000256" key="4">
    <source>
        <dbReference type="ARBA" id="ARBA00012925"/>
    </source>
</evidence>
<sequence length="242" mass="26275">MMKKSLLAGALLLCPAAFAATTHWEYSGEAGPAKWASLTPEYGQCAGSNQSPVNLSGLVKADLAPLQFHYLAGGRSVTNNGHTVQVDYAPGSSLELDGMHFELKQFHFHAPSENLIEGRSYPLEGHLVHANDKGELVVVAVMFEPGQANGALSQAWQVLPAKAGEIHAFKEPISAEQLLPIKRDYYRFSGSLTTPPCSEGVRWLVMKEPVQASQAQIDAFKAVMHHPNNRPVQPLNGRLVLE</sequence>
<keyword evidence="10" id="KW-0732">Signal</keyword>
<evidence type="ECO:0000256" key="9">
    <source>
        <dbReference type="ARBA" id="ARBA00048348"/>
    </source>
</evidence>
<comment type="cofactor">
    <cofactor evidence="1 10">
        <name>Zn(2+)</name>
        <dbReference type="ChEBI" id="CHEBI:29105"/>
    </cofactor>
</comment>
<evidence type="ECO:0000256" key="7">
    <source>
        <dbReference type="ARBA" id="ARBA00022833"/>
    </source>
</evidence>
<evidence type="ECO:0000256" key="3">
    <source>
        <dbReference type="ARBA" id="ARBA00010718"/>
    </source>
</evidence>
<evidence type="ECO:0000313" key="12">
    <source>
        <dbReference type="EMBL" id="GJB89980.1"/>
    </source>
</evidence>
<dbReference type="InterPro" id="IPR036398">
    <property type="entry name" value="CA_dom_sf"/>
</dbReference>
<dbReference type="Gene3D" id="3.10.200.10">
    <property type="entry name" value="Alpha carbonic anhydrase"/>
    <property type="match status" value="1"/>
</dbReference>
<dbReference type="InterPro" id="IPR041891">
    <property type="entry name" value="Alpha_CA_prokaryot-like"/>
</dbReference>
<evidence type="ECO:0000256" key="8">
    <source>
        <dbReference type="ARBA" id="ARBA00023239"/>
    </source>
</evidence>
<dbReference type="PANTHER" id="PTHR18952:SF265">
    <property type="entry name" value="CARBONIC ANHYDRASE"/>
    <property type="match status" value="1"/>
</dbReference>
<dbReference type="PANTHER" id="PTHR18952">
    <property type="entry name" value="CARBONIC ANHYDRASE"/>
    <property type="match status" value="1"/>
</dbReference>
<dbReference type="InterPro" id="IPR023561">
    <property type="entry name" value="Carbonic_anhydrase_a-class"/>
</dbReference>
<dbReference type="GO" id="GO:0004089">
    <property type="term" value="F:carbonate dehydratase activity"/>
    <property type="evidence" value="ECO:0007669"/>
    <property type="project" value="UniProtKB-UniRule"/>
</dbReference>
<gene>
    <name evidence="12" type="ORF">KAM382_00410</name>
</gene>
<evidence type="ECO:0000256" key="5">
    <source>
        <dbReference type="ARBA" id="ARBA00014628"/>
    </source>
</evidence>
<proteinExistence type="inferred from homology"/>
<comment type="catalytic activity">
    <reaction evidence="9 10">
        <text>hydrogencarbonate + H(+) = CO2 + H2O</text>
        <dbReference type="Rhea" id="RHEA:10748"/>
        <dbReference type="ChEBI" id="CHEBI:15377"/>
        <dbReference type="ChEBI" id="CHEBI:15378"/>
        <dbReference type="ChEBI" id="CHEBI:16526"/>
        <dbReference type="ChEBI" id="CHEBI:17544"/>
        <dbReference type="EC" id="4.2.1.1"/>
    </reaction>
</comment>
<dbReference type="SMART" id="SM01057">
    <property type="entry name" value="Carb_anhydrase"/>
    <property type="match status" value="1"/>
</dbReference>
<evidence type="ECO:0000256" key="6">
    <source>
        <dbReference type="ARBA" id="ARBA00022723"/>
    </source>
</evidence>
<dbReference type="EC" id="4.2.1.1" evidence="4 10"/>
<feature type="domain" description="Alpha-carbonic anhydrase" evidence="11">
    <location>
        <begin position="22"/>
        <end position="242"/>
    </location>
</feature>
<accession>A0ABD0B1Y9</accession>
<dbReference type="PROSITE" id="PS51144">
    <property type="entry name" value="ALPHA_CA_2"/>
    <property type="match status" value="1"/>
</dbReference>
<dbReference type="InterPro" id="IPR018338">
    <property type="entry name" value="Carbonic_anhydrase_a-class_CS"/>
</dbReference>
<dbReference type="Proteomes" id="UP000737420">
    <property type="component" value="Unassembled WGS sequence"/>
</dbReference>
<dbReference type="AlphaFoldDB" id="A0ABD0B1Y9"/>
<comment type="similarity">
    <text evidence="3 10">Belongs to the alpha-carbonic anhydrase family.</text>
</comment>
<dbReference type="InterPro" id="IPR001148">
    <property type="entry name" value="CA_dom"/>
</dbReference>
<evidence type="ECO:0000256" key="2">
    <source>
        <dbReference type="ARBA" id="ARBA00002904"/>
    </source>
</evidence>
<reference evidence="12 13" key="1">
    <citation type="submission" date="2021-07" db="EMBL/GenBank/DDBJ databases">
        <title>Draft genome sequence of carbapenem-resistant Aeromonas spp. in Japan.</title>
        <authorList>
            <person name="Maehana S."/>
            <person name="Suzuki M."/>
            <person name="Kitasato H."/>
        </authorList>
    </citation>
    <scope>NUCLEOTIDE SEQUENCE [LARGE SCALE GENOMIC DNA]</scope>
    <source>
        <strain evidence="12 13">KAM382</strain>
    </source>
</reference>
<keyword evidence="6 10" id="KW-0479">Metal-binding</keyword>
<dbReference type="SUPFAM" id="SSF51069">
    <property type="entry name" value="Carbonic anhydrase"/>
    <property type="match status" value="1"/>
</dbReference>
<keyword evidence="7 10" id="KW-0862">Zinc</keyword>
<feature type="chain" id="PRO_5044530900" description="Carbonic anhydrase" evidence="10">
    <location>
        <begin position="20"/>
        <end position="242"/>
    </location>
</feature>
<dbReference type="GO" id="GO:0008270">
    <property type="term" value="F:zinc ion binding"/>
    <property type="evidence" value="ECO:0007669"/>
    <property type="project" value="UniProtKB-UniRule"/>
</dbReference>
<organism evidence="12 13">
    <name type="scientific">Aeromonas caviae</name>
    <name type="common">Aeromonas punctata</name>
    <dbReference type="NCBI Taxonomy" id="648"/>
    <lineage>
        <taxon>Bacteria</taxon>
        <taxon>Pseudomonadati</taxon>
        <taxon>Pseudomonadota</taxon>
        <taxon>Gammaproteobacteria</taxon>
        <taxon>Aeromonadales</taxon>
        <taxon>Aeromonadaceae</taxon>
        <taxon>Aeromonas</taxon>
    </lineage>
</organism>
<evidence type="ECO:0000259" key="11">
    <source>
        <dbReference type="PROSITE" id="PS51144"/>
    </source>
</evidence>
<dbReference type="CDD" id="cd03124">
    <property type="entry name" value="alpha_CA_prokaryotic_like"/>
    <property type="match status" value="1"/>
</dbReference>
<evidence type="ECO:0000256" key="1">
    <source>
        <dbReference type="ARBA" id="ARBA00001947"/>
    </source>
</evidence>
<name>A0ABD0B1Y9_AERCA</name>
<evidence type="ECO:0000313" key="13">
    <source>
        <dbReference type="Proteomes" id="UP000737420"/>
    </source>
</evidence>
<keyword evidence="8 10" id="KW-0456">Lyase</keyword>
<feature type="signal peptide" evidence="10">
    <location>
        <begin position="1"/>
        <end position="19"/>
    </location>
</feature>
<comment type="function">
    <text evidence="2 10">Reversible hydration of carbon dioxide.</text>
</comment>
<dbReference type="Pfam" id="PF00194">
    <property type="entry name" value="Carb_anhydrase"/>
    <property type="match status" value="1"/>
</dbReference>
<dbReference type="EMBL" id="BPOP01000001">
    <property type="protein sequence ID" value="GJB89980.1"/>
    <property type="molecule type" value="Genomic_DNA"/>
</dbReference>
<evidence type="ECO:0000256" key="10">
    <source>
        <dbReference type="RuleBase" id="RU367011"/>
    </source>
</evidence>
<dbReference type="PROSITE" id="PS00162">
    <property type="entry name" value="ALPHA_CA_1"/>
    <property type="match status" value="1"/>
</dbReference>
<comment type="caution">
    <text evidence="12">The sequence shown here is derived from an EMBL/GenBank/DDBJ whole genome shotgun (WGS) entry which is preliminary data.</text>
</comment>